<dbReference type="Gene3D" id="3.20.20.70">
    <property type="entry name" value="Aldolase class I"/>
    <property type="match status" value="1"/>
</dbReference>
<dbReference type="GO" id="GO:0016052">
    <property type="term" value="P:carbohydrate catabolic process"/>
    <property type="evidence" value="ECO:0007669"/>
    <property type="project" value="InterPro"/>
</dbReference>
<dbReference type="GO" id="GO:0004557">
    <property type="term" value="F:alpha-galactosidase activity"/>
    <property type="evidence" value="ECO:0007669"/>
    <property type="project" value="InterPro"/>
</dbReference>
<dbReference type="SUPFAM" id="SSF51445">
    <property type="entry name" value="(Trans)glycosidases"/>
    <property type="match status" value="1"/>
</dbReference>
<dbReference type="InterPro" id="IPR013780">
    <property type="entry name" value="Glyco_hydro_b"/>
</dbReference>
<evidence type="ECO:0000313" key="4">
    <source>
        <dbReference type="EMBL" id="OGG45885.1"/>
    </source>
</evidence>
<dbReference type="InterPro" id="IPR017853">
    <property type="entry name" value="GH"/>
</dbReference>
<gene>
    <name evidence="4" type="ORF">A3F84_17180</name>
</gene>
<keyword evidence="1" id="KW-0378">Hydrolase</keyword>
<dbReference type="PANTHER" id="PTHR43053">
    <property type="entry name" value="GLYCOSIDASE FAMILY 31"/>
    <property type="match status" value="1"/>
</dbReference>
<dbReference type="Gene3D" id="2.70.98.60">
    <property type="entry name" value="alpha-galactosidase from lactobacil brevis"/>
    <property type="match status" value="1"/>
</dbReference>
<organism evidence="4 5">
    <name type="scientific">Handelsmanbacteria sp. (strain RIFCSPLOWO2_12_FULL_64_10)</name>
    <dbReference type="NCBI Taxonomy" id="1817868"/>
    <lineage>
        <taxon>Bacteria</taxon>
        <taxon>Candidatus Handelsmaniibacteriota</taxon>
    </lineage>
</organism>
<dbReference type="AlphaFoldDB" id="A0A1F6C9Q4"/>
<reference evidence="4 5" key="1">
    <citation type="journal article" date="2016" name="Nat. Commun.">
        <title>Thousands of microbial genomes shed light on interconnected biogeochemical processes in an aquifer system.</title>
        <authorList>
            <person name="Anantharaman K."/>
            <person name="Brown C.T."/>
            <person name="Hug L.A."/>
            <person name="Sharon I."/>
            <person name="Castelle C.J."/>
            <person name="Probst A.J."/>
            <person name="Thomas B.C."/>
            <person name="Singh A."/>
            <person name="Wilkins M.J."/>
            <person name="Karaoz U."/>
            <person name="Brodie E.L."/>
            <person name="Williams K.H."/>
            <person name="Hubbard S.S."/>
            <person name="Banfield J.F."/>
        </authorList>
    </citation>
    <scope>NUCLEOTIDE SEQUENCE [LARGE SCALE GENOMIC DNA]</scope>
    <source>
        <strain evidence="5">RIFCSPLOWO2_12_FULL_64_10</strain>
    </source>
</reference>
<comment type="caution">
    <text evidence="4">The sequence shown here is derived from an EMBL/GenBank/DDBJ whole genome shotgun (WGS) entry which is preliminary data.</text>
</comment>
<name>A0A1F6C9Q4_HANXR</name>
<dbReference type="InterPro" id="IPR031705">
    <property type="entry name" value="Glyco_hydro_36_C"/>
</dbReference>
<proteinExistence type="predicted"/>
<evidence type="ECO:0000256" key="1">
    <source>
        <dbReference type="ARBA" id="ARBA00022801"/>
    </source>
</evidence>
<evidence type="ECO:0000259" key="3">
    <source>
        <dbReference type="Pfam" id="PF16874"/>
    </source>
</evidence>
<dbReference type="Pfam" id="PF02065">
    <property type="entry name" value="Melibiase"/>
    <property type="match status" value="1"/>
</dbReference>
<dbReference type="InterPro" id="IPR002252">
    <property type="entry name" value="Glyco_hydro_36"/>
</dbReference>
<sequence length="715" mass="79821">MTAERPWNRILVRHSPAPEIHYVSGLTVYAERFSGSKLAGRYWSANGCIDDPEALPAFGVDVPCHAFSLNVDGQSLDWGWRFVSADQGERNGRGTASIGLAHEVRPVSVRVCTEVDGTGFLSRWLEITNAGDARAALASVDVFSGVLLSGAVLGGADFEKTPFRVGRFTGNNWSQEGRFAWEPLTNGVRTGLHAAGPYGTSGFQCPYFLLTSDRASGFFAFYLGWSGLWKADILCDTTLRRTLHVRIGPDAPAPMRVLAPGETVVTPKVHVGYVYGDLDGCVQAAHEHIRRSVIPRSPRMPAPLVTHNSAGSQGLDRLDEASTLRDIELAHELGAEVYTVDAGWFGRCSASRRLKAPYPRFMGDWVPGEWYPRGFAPIVEKVREKGMRFGLWIEPEGIGLASDVYRLHPDWVVKREGKPLPHLAERLNLDYTNPEVREWVESELVRVVTEYHVDVIRFDGAPMSAYVGEREGGGHIENILWRHYEFLYGVMERLAERFPDLLIENCCGGGGRLDLGILSRSHRTQISDEARPPRSVQILNGITLMLPPEYCMVFPFGSRQETADLDFLCRLVLFGGFYNLGWTGRMEDQHPGTLETVRRYIALYKSFVAPLQPGCRVFHHTPVVRVDAEDRTPYCVWEYVSADRRAAMVGIFKLTDAPEPFRFTPRGLDAGATYRVRFDNDGTAAEVPAYALRQQGITMNLPRPLTSELLLFERV</sequence>
<keyword evidence="2" id="KW-0326">Glycosidase</keyword>
<dbReference type="InterPro" id="IPR013785">
    <property type="entry name" value="Aldolase_TIM"/>
</dbReference>
<dbReference type="InterPro" id="IPR038417">
    <property type="entry name" value="Alpga-gal_N_sf"/>
</dbReference>
<evidence type="ECO:0000313" key="5">
    <source>
        <dbReference type="Proteomes" id="UP000178606"/>
    </source>
</evidence>
<protein>
    <recommendedName>
        <fullName evidence="3">Glycosyl hydrolase family 36 C-terminal domain-containing protein</fullName>
    </recommendedName>
</protein>
<dbReference type="Proteomes" id="UP000178606">
    <property type="component" value="Unassembled WGS sequence"/>
</dbReference>
<dbReference type="PANTHER" id="PTHR43053:SF3">
    <property type="entry name" value="ALPHA-GALACTOSIDASE C-RELATED"/>
    <property type="match status" value="1"/>
</dbReference>
<dbReference type="CDD" id="cd14791">
    <property type="entry name" value="GH36"/>
    <property type="match status" value="1"/>
</dbReference>
<dbReference type="EMBL" id="MFKF01000360">
    <property type="protein sequence ID" value="OGG45885.1"/>
    <property type="molecule type" value="Genomic_DNA"/>
</dbReference>
<feature type="domain" description="Glycosyl hydrolase family 36 C-terminal" evidence="3">
    <location>
        <begin position="635"/>
        <end position="711"/>
    </location>
</feature>
<dbReference type="PRINTS" id="PR00743">
    <property type="entry name" value="GLHYDRLASE36"/>
</dbReference>
<dbReference type="InterPro" id="IPR050985">
    <property type="entry name" value="Alpha-glycosidase_related"/>
</dbReference>
<accession>A0A1F6C9Q4</accession>
<dbReference type="Gene3D" id="2.60.40.1180">
    <property type="entry name" value="Golgi alpha-mannosidase II"/>
    <property type="match status" value="1"/>
</dbReference>
<dbReference type="Pfam" id="PF16874">
    <property type="entry name" value="Glyco_hydro_36C"/>
    <property type="match status" value="1"/>
</dbReference>
<evidence type="ECO:0000256" key="2">
    <source>
        <dbReference type="ARBA" id="ARBA00023295"/>
    </source>
</evidence>